<protein>
    <submittedName>
        <fullName evidence="1">Uncharacterized protein</fullName>
    </submittedName>
</protein>
<evidence type="ECO:0000313" key="2">
    <source>
        <dbReference type="Proteomes" id="UP000463138"/>
    </source>
</evidence>
<gene>
    <name evidence="1" type="ORF">DT594_17390</name>
</gene>
<dbReference type="Proteomes" id="UP000463138">
    <property type="component" value="Unassembled WGS sequence"/>
</dbReference>
<keyword evidence="2" id="KW-1185">Reference proteome</keyword>
<reference evidence="1 2" key="1">
    <citation type="submission" date="2018-07" db="EMBL/GenBank/DDBJ databases">
        <title>Pseudomonas laoshanensis sp. nov., isolated from soil.</title>
        <authorList>
            <person name="Sun J."/>
            <person name="Yu L."/>
            <person name="Wang M."/>
            <person name="Zhang C."/>
        </authorList>
    </citation>
    <scope>NUCLEOTIDE SEQUENCE [LARGE SCALE GENOMIC DNA]</scope>
    <source>
        <strain evidence="1 2">Y22</strain>
    </source>
</reference>
<proteinExistence type="predicted"/>
<dbReference type="EMBL" id="QOVF01000008">
    <property type="protein sequence ID" value="KAA0691350.1"/>
    <property type="molecule type" value="Genomic_DNA"/>
</dbReference>
<dbReference type="AlphaFoldDB" id="A0A7V7KSZ1"/>
<evidence type="ECO:0000313" key="1">
    <source>
        <dbReference type="EMBL" id="KAA0691350.1"/>
    </source>
</evidence>
<sequence>MWPEAPLPVPESKQEARLQIFIPHNKTPVYQSMGAHLFIENLMIFPDIVTFLPNLCGSGSKGFR</sequence>
<accession>A0A7V7KSZ1</accession>
<organism evidence="1 2">
    <name type="scientific">Halopseudomonas laoshanensis</name>
    <dbReference type="NCBI Taxonomy" id="2268758"/>
    <lineage>
        <taxon>Bacteria</taxon>
        <taxon>Pseudomonadati</taxon>
        <taxon>Pseudomonadota</taxon>
        <taxon>Gammaproteobacteria</taxon>
        <taxon>Pseudomonadales</taxon>
        <taxon>Pseudomonadaceae</taxon>
        <taxon>Halopseudomonas</taxon>
    </lineage>
</organism>
<comment type="caution">
    <text evidence="1">The sequence shown here is derived from an EMBL/GenBank/DDBJ whole genome shotgun (WGS) entry which is preliminary data.</text>
</comment>
<name>A0A7V7KSZ1_9GAMM</name>